<dbReference type="PROSITE" id="PS50405">
    <property type="entry name" value="GST_CTER"/>
    <property type="match status" value="1"/>
</dbReference>
<dbReference type="Proteomes" id="UP000052232">
    <property type="component" value="Unassembled WGS sequence"/>
</dbReference>
<feature type="domain" description="GST C-terminal" evidence="2">
    <location>
        <begin position="86"/>
        <end position="220"/>
    </location>
</feature>
<keyword evidence="4" id="KW-1185">Reference proteome</keyword>
<dbReference type="Gene3D" id="1.20.1050.10">
    <property type="match status" value="1"/>
</dbReference>
<dbReference type="GO" id="GO:0004364">
    <property type="term" value="F:glutathione transferase activity"/>
    <property type="evidence" value="ECO:0007669"/>
    <property type="project" value="TreeGrafter"/>
</dbReference>
<dbReference type="SUPFAM" id="SSF47616">
    <property type="entry name" value="GST C-terminal domain-like"/>
    <property type="match status" value="1"/>
</dbReference>
<dbReference type="InterPro" id="IPR004046">
    <property type="entry name" value="GST_C"/>
</dbReference>
<gene>
    <name evidence="3" type="ORF">V473_00460</name>
</gene>
<dbReference type="InterPro" id="IPR036249">
    <property type="entry name" value="Thioredoxin-like_sf"/>
</dbReference>
<dbReference type="PROSITE" id="PS50404">
    <property type="entry name" value="GST_NTER"/>
    <property type="match status" value="1"/>
</dbReference>
<organism evidence="3 4">
    <name type="scientific">Sphingobium cupriresistens LL01</name>
    <dbReference type="NCBI Taxonomy" id="1420583"/>
    <lineage>
        <taxon>Bacteria</taxon>
        <taxon>Pseudomonadati</taxon>
        <taxon>Pseudomonadota</taxon>
        <taxon>Alphaproteobacteria</taxon>
        <taxon>Sphingomonadales</taxon>
        <taxon>Sphingomonadaceae</taxon>
        <taxon>Sphingobium</taxon>
    </lineage>
</organism>
<protein>
    <submittedName>
        <fullName evidence="3">Glutathione S-transferase</fullName>
    </submittedName>
</protein>
<dbReference type="SUPFAM" id="SSF52833">
    <property type="entry name" value="Thioredoxin-like"/>
    <property type="match status" value="1"/>
</dbReference>
<dbReference type="GO" id="GO:0006749">
    <property type="term" value="P:glutathione metabolic process"/>
    <property type="evidence" value="ECO:0007669"/>
    <property type="project" value="TreeGrafter"/>
</dbReference>
<name>A0A0J7XZ37_9SPHN</name>
<dbReference type="Gene3D" id="3.40.30.10">
    <property type="entry name" value="Glutaredoxin"/>
    <property type="match status" value="1"/>
</dbReference>
<evidence type="ECO:0000313" key="4">
    <source>
        <dbReference type="Proteomes" id="UP000052232"/>
    </source>
</evidence>
<dbReference type="Pfam" id="PF14497">
    <property type="entry name" value="GST_C_3"/>
    <property type="match status" value="1"/>
</dbReference>
<dbReference type="PANTHER" id="PTHR11571:SF263">
    <property type="entry name" value="GLUTATHIONE S-TRANSFERASE"/>
    <property type="match status" value="1"/>
</dbReference>
<accession>A0A0J7XZ37</accession>
<dbReference type="InterPro" id="IPR036282">
    <property type="entry name" value="Glutathione-S-Trfase_C_sf"/>
</dbReference>
<dbReference type="InterPro" id="IPR004045">
    <property type="entry name" value="Glutathione_S-Trfase_N"/>
</dbReference>
<comment type="caution">
    <text evidence="3">The sequence shown here is derived from an EMBL/GenBank/DDBJ whole genome shotgun (WGS) entry which is preliminary data.</text>
</comment>
<dbReference type="CDD" id="cd03192">
    <property type="entry name" value="GST_C_Sigma_like"/>
    <property type="match status" value="1"/>
</dbReference>
<dbReference type="InterPro" id="IPR010987">
    <property type="entry name" value="Glutathione-S-Trfase_C-like"/>
</dbReference>
<proteinExistence type="predicted"/>
<dbReference type="STRING" id="1420583.V473_00460"/>
<dbReference type="PATRIC" id="fig|1420583.3.peg.84"/>
<evidence type="ECO:0000259" key="2">
    <source>
        <dbReference type="PROSITE" id="PS50405"/>
    </source>
</evidence>
<reference evidence="3 4" key="1">
    <citation type="journal article" date="2015" name="G3 (Bethesda)">
        <title>Insights into Ongoing Evolution of the Hexachlorocyclohexane Catabolic Pathway from Comparative Genomics of Ten Sphingomonadaceae Strains.</title>
        <authorList>
            <person name="Pearce S.L."/>
            <person name="Oakeshott J.G."/>
            <person name="Pandey G."/>
        </authorList>
    </citation>
    <scope>NUCLEOTIDE SEQUENCE [LARGE SCALE GENOMIC DNA]</scope>
    <source>
        <strain evidence="3 4">LL01</strain>
    </source>
</reference>
<dbReference type="PANTHER" id="PTHR11571">
    <property type="entry name" value="GLUTATHIONE S-TRANSFERASE"/>
    <property type="match status" value="1"/>
</dbReference>
<dbReference type="EMBL" id="JACT01000001">
    <property type="protein sequence ID" value="KMS56782.1"/>
    <property type="molecule type" value="Genomic_DNA"/>
</dbReference>
<dbReference type="InterPro" id="IPR050213">
    <property type="entry name" value="GST_superfamily"/>
</dbReference>
<evidence type="ECO:0000259" key="1">
    <source>
        <dbReference type="PROSITE" id="PS50404"/>
    </source>
</evidence>
<dbReference type="AlphaFoldDB" id="A0A0J7XZ37"/>
<sequence>MAYDFWYWPTIPGRGEFVRLTLEACGIPYRDRAREEGADALITDMAGHARGPAFAPPYLGVDGSTIAQTANILFYLSERHECGPSGMKSRYWLSQLQLTIMDFVAEAHDVHHPIGVDIYYEDQKPESLRRAHGFRGQRIPKFFDYFEHALKSEAGHWLAGARWSYADLSLFHLVAGLRYAFPLRMATLMPGYPELGALHDRVVALPELQDYLSSDRRLPFSQEDVFRHYPELDAP</sequence>
<feature type="domain" description="GST N-terminal" evidence="1">
    <location>
        <begin position="2"/>
        <end position="84"/>
    </location>
</feature>
<keyword evidence="3" id="KW-0808">Transferase</keyword>
<evidence type="ECO:0000313" key="3">
    <source>
        <dbReference type="EMBL" id="KMS56782.1"/>
    </source>
</evidence>
<dbReference type="RefSeq" id="WP_066599149.1">
    <property type="nucleotide sequence ID" value="NZ_KQ130434.1"/>
</dbReference>